<proteinExistence type="predicted"/>
<dbReference type="AlphaFoldDB" id="A0A0F9Q506"/>
<comment type="caution">
    <text evidence="1">The sequence shown here is derived from an EMBL/GenBank/DDBJ whole genome shotgun (WGS) entry which is preliminary data.</text>
</comment>
<protein>
    <submittedName>
        <fullName evidence="1">Uncharacterized protein</fullName>
    </submittedName>
</protein>
<dbReference type="EMBL" id="LAZR01005371">
    <property type="protein sequence ID" value="KKN00478.1"/>
    <property type="molecule type" value="Genomic_DNA"/>
</dbReference>
<gene>
    <name evidence="1" type="ORF">LCGC14_1137450</name>
</gene>
<name>A0A0F9Q506_9ZZZZ</name>
<evidence type="ECO:0000313" key="1">
    <source>
        <dbReference type="EMBL" id="KKN00478.1"/>
    </source>
</evidence>
<organism evidence="1">
    <name type="scientific">marine sediment metagenome</name>
    <dbReference type="NCBI Taxonomy" id="412755"/>
    <lineage>
        <taxon>unclassified sequences</taxon>
        <taxon>metagenomes</taxon>
        <taxon>ecological metagenomes</taxon>
    </lineage>
</organism>
<sequence length="258" mass="29886">MEAPIGRRCKKVAICGTAPSTMHDVKDLFGKEDWEIWALSSMFRAIPSIIPHVSRWFQLHDRTVIEVNRDPHMWPWFAHQNHFTLYTQVQEPDIPISVAYPRDEVMQDIRELSQDPGFRLFTSTPAWMMALAIHERMDEISLYGLDMASIQEWGFEAPGIRYFIGLGRGMGIKVNVPHKSHLLKSALLYGYDDSVVIGAKFRNRIQNLNQIIREHEYAEQLAHDEKLKAIGGVENMKIIEKDFMYRINSFEGPSEIKE</sequence>
<reference evidence="1" key="1">
    <citation type="journal article" date="2015" name="Nature">
        <title>Complex archaea that bridge the gap between prokaryotes and eukaryotes.</title>
        <authorList>
            <person name="Spang A."/>
            <person name="Saw J.H."/>
            <person name="Jorgensen S.L."/>
            <person name="Zaremba-Niedzwiedzka K."/>
            <person name="Martijn J."/>
            <person name="Lind A.E."/>
            <person name="van Eijk R."/>
            <person name="Schleper C."/>
            <person name="Guy L."/>
            <person name="Ettema T.J."/>
        </authorList>
    </citation>
    <scope>NUCLEOTIDE SEQUENCE</scope>
</reference>
<accession>A0A0F9Q506</accession>